<proteinExistence type="inferred from homology"/>
<keyword evidence="4" id="KW-0804">Transcription</keyword>
<protein>
    <submittedName>
        <fullName evidence="8">Regulatory protein AfsR</fullName>
    </submittedName>
</protein>
<dbReference type="SMART" id="SM00028">
    <property type="entry name" value="TPR"/>
    <property type="match status" value="5"/>
</dbReference>
<dbReference type="PROSITE" id="PS51755">
    <property type="entry name" value="OMPR_PHOB"/>
    <property type="match status" value="1"/>
</dbReference>
<dbReference type="SMART" id="SM01043">
    <property type="entry name" value="BTAD"/>
    <property type="match status" value="1"/>
</dbReference>
<evidence type="ECO:0000256" key="1">
    <source>
        <dbReference type="ARBA" id="ARBA00005820"/>
    </source>
</evidence>
<keyword evidence="5" id="KW-0802">TPR repeat</keyword>
<dbReference type="KEGG" id="aser:Asera_56550"/>
<sequence>MTQQPLEMAPLFGILGPLYVRINGTETAVGAAKLRALLAILLLRSPRIVTIDEMTDLLWEDRLPRKTRAALNTYIGRLRQMLGPIGSRIRTAPTGYAIDARADELDLTRFLRLRAAGQEEIGKGNLAQAVRILRSALGLWRGAPLVDVTSSRLQREDSQVLAQLRVAGWEMCLDAEIARGRPQEALEDLNRLIATCPLHERFHEQRVAALHQMGRRADALAAYQAARTVFVAELGVEPGASLQRLQQEILAESVAPSIDPVGRTSRSAVVPAQLPADIADFTGRAEWMDTLGRSLAVDPGFPGSMPTVAVLTGAGGAGKTTLAVHLGHRTRARFPDGQLYISMRGSSQFPLDSADVAARLLRDLGVDPASVPTDRSERYSLYRSLLANRRALLVFDDVRDTAQLRPLLPGSTRSAVIATSRNDLVTLPANLRVDLDVMDDDNATALFTSIVGRERTDAEPAAVREVLRACAGLPLAIRIVAVRIAANPAHPIGAMAGRLTNARSRLDQFEVDDLGVRASFGISYTRLPADTAAAESFRALGLWPGPDLGSAGLAALTGRDAAATELAADTLVSSHLLQCTATGRYHLHDLLHVYAREQAERQDGPGDRDAAVTRLLAWYLHTAANAADLIRPHHLPIPAETPPAGTTPLGFADDIAALDWCRLERANLLTAVQLAASVGADRLAWRLALTLWSYYYLDKNRDDWTAASEIGLACARRAGDRRAEGALLACLGTALCESRRYTEAIEHYRQALELHRATGDTQREPVTMNSLAVVYGELGKFALARDMFAEVRASHVRSGSRQGVGLATANLALCLAELGDHDAAVRHYREALDIYREIGDRYGEATTLGNLGLVYESVGAHRLATEALTDAFRRYEAAGNRHGQAQTMVMLGRCQNRAGDRAAARRSWRTAVRIFDELHDPGAAEPRELLRGLDAAPG</sequence>
<feature type="repeat" description="TPR" evidence="5">
    <location>
        <begin position="725"/>
        <end position="758"/>
    </location>
</feature>
<dbReference type="GO" id="GO:0006355">
    <property type="term" value="P:regulation of DNA-templated transcription"/>
    <property type="evidence" value="ECO:0007669"/>
    <property type="project" value="InterPro"/>
</dbReference>
<evidence type="ECO:0000256" key="4">
    <source>
        <dbReference type="ARBA" id="ARBA00023163"/>
    </source>
</evidence>
<evidence type="ECO:0000313" key="8">
    <source>
        <dbReference type="EMBL" id="BCJ31547.1"/>
    </source>
</evidence>
<dbReference type="SUPFAM" id="SSF52540">
    <property type="entry name" value="P-loop containing nucleoside triphosphate hydrolases"/>
    <property type="match status" value="1"/>
</dbReference>
<dbReference type="PRINTS" id="PR00364">
    <property type="entry name" value="DISEASERSIST"/>
</dbReference>
<dbReference type="SUPFAM" id="SSF48452">
    <property type="entry name" value="TPR-like"/>
    <property type="match status" value="2"/>
</dbReference>
<dbReference type="InterPro" id="IPR036388">
    <property type="entry name" value="WH-like_DNA-bd_sf"/>
</dbReference>
<dbReference type="InterPro" id="IPR016032">
    <property type="entry name" value="Sig_transdc_resp-reg_C-effctor"/>
</dbReference>
<dbReference type="InterPro" id="IPR005158">
    <property type="entry name" value="BTAD"/>
</dbReference>
<dbReference type="Proteomes" id="UP000680750">
    <property type="component" value="Chromosome"/>
</dbReference>
<dbReference type="RefSeq" id="WP_084130851.1">
    <property type="nucleotide sequence ID" value="NZ_AP023354.1"/>
</dbReference>
<dbReference type="InterPro" id="IPR019734">
    <property type="entry name" value="TPR_rpt"/>
</dbReference>
<dbReference type="InterPro" id="IPR001867">
    <property type="entry name" value="OmpR/PhoB-type_DNA-bd"/>
</dbReference>
<dbReference type="Gene3D" id="3.40.50.300">
    <property type="entry name" value="P-loop containing nucleotide triphosphate hydrolases"/>
    <property type="match status" value="1"/>
</dbReference>
<dbReference type="Pfam" id="PF03704">
    <property type="entry name" value="BTAD"/>
    <property type="match status" value="1"/>
</dbReference>
<dbReference type="GO" id="GO:0043531">
    <property type="term" value="F:ADP binding"/>
    <property type="evidence" value="ECO:0007669"/>
    <property type="project" value="InterPro"/>
</dbReference>
<dbReference type="AlphaFoldDB" id="A0A810L8I0"/>
<keyword evidence="9" id="KW-1185">Reference proteome</keyword>
<dbReference type="Pfam" id="PF00486">
    <property type="entry name" value="Trans_reg_C"/>
    <property type="match status" value="1"/>
</dbReference>
<reference evidence="8" key="1">
    <citation type="submission" date="2020-08" db="EMBL/GenBank/DDBJ databases">
        <title>Whole genome shotgun sequence of Actinocatenispora sera NBRC 101916.</title>
        <authorList>
            <person name="Komaki H."/>
            <person name="Tamura T."/>
        </authorList>
    </citation>
    <scope>NUCLEOTIDE SEQUENCE</scope>
    <source>
        <strain evidence="8">NBRC 101916</strain>
    </source>
</reference>
<dbReference type="Gene3D" id="1.10.10.10">
    <property type="entry name" value="Winged helix-like DNA-binding domain superfamily/Winged helix DNA-binding domain"/>
    <property type="match status" value="1"/>
</dbReference>
<dbReference type="InterPro" id="IPR002182">
    <property type="entry name" value="NB-ARC"/>
</dbReference>
<accession>A0A810L8I0</accession>
<dbReference type="InterPro" id="IPR011990">
    <property type="entry name" value="TPR-like_helical_dom_sf"/>
</dbReference>
<dbReference type="Pfam" id="PF13424">
    <property type="entry name" value="TPR_12"/>
    <property type="match status" value="2"/>
</dbReference>
<dbReference type="InterPro" id="IPR051677">
    <property type="entry name" value="AfsR-DnrI-RedD_regulator"/>
</dbReference>
<organism evidence="8 9">
    <name type="scientific">Actinocatenispora sera</name>
    <dbReference type="NCBI Taxonomy" id="390989"/>
    <lineage>
        <taxon>Bacteria</taxon>
        <taxon>Bacillati</taxon>
        <taxon>Actinomycetota</taxon>
        <taxon>Actinomycetes</taxon>
        <taxon>Micromonosporales</taxon>
        <taxon>Micromonosporaceae</taxon>
        <taxon>Actinocatenispora</taxon>
    </lineage>
</organism>
<evidence type="ECO:0000256" key="6">
    <source>
        <dbReference type="PROSITE-ProRule" id="PRU01091"/>
    </source>
</evidence>
<evidence type="ECO:0000256" key="2">
    <source>
        <dbReference type="ARBA" id="ARBA00023015"/>
    </source>
</evidence>
<dbReference type="SUPFAM" id="SSF46894">
    <property type="entry name" value="C-terminal effector domain of the bipartite response regulators"/>
    <property type="match status" value="1"/>
</dbReference>
<dbReference type="OrthoDB" id="7628974at2"/>
<evidence type="ECO:0000256" key="3">
    <source>
        <dbReference type="ARBA" id="ARBA00023125"/>
    </source>
</evidence>
<dbReference type="PANTHER" id="PTHR35807">
    <property type="entry name" value="TRANSCRIPTIONAL REGULATOR REDD-RELATED"/>
    <property type="match status" value="1"/>
</dbReference>
<dbReference type="GO" id="GO:0003677">
    <property type="term" value="F:DNA binding"/>
    <property type="evidence" value="ECO:0007669"/>
    <property type="project" value="UniProtKB-UniRule"/>
</dbReference>
<feature type="domain" description="OmpR/PhoB-type" evidence="7">
    <location>
        <begin position="3"/>
        <end position="100"/>
    </location>
</feature>
<name>A0A810L8I0_9ACTN</name>
<keyword evidence="3 6" id="KW-0238">DNA-binding</keyword>
<comment type="similarity">
    <text evidence="1">Belongs to the AfsR/DnrI/RedD regulatory family.</text>
</comment>
<dbReference type="EMBL" id="AP023354">
    <property type="protein sequence ID" value="BCJ31547.1"/>
    <property type="molecule type" value="Genomic_DNA"/>
</dbReference>
<dbReference type="PROSITE" id="PS50005">
    <property type="entry name" value="TPR"/>
    <property type="match status" value="1"/>
</dbReference>
<evidence type="ECO:0000256" key="5">
    <source>
        <dbReference type="PROSITE-ProRule" id="PRU00339"/>
    </source>
</evidence>
<evidence type="ECO:0000313" key="9">
    <source>
        <dbReference type="Proteomes" id="UP000680750"/>
    </source>
</evidence>
<dbReference type="GO" id="GO:0000160">
    <property type="term" value="P:phosphorelay signal transduction system"/>
    <property type="evidence" value="ECO:0007669"/>
    <property type="project" value="InterPro"/>
</dbReference>
<keyword evidence="2" id="KW-0805">Transcription regulation</keyword>
<dbReference type="InterPro" id="IPR027417">
    <property type="entry name" value="P-loop_NTPase"/>
</dbReference>
<dbReference type="SMART" id="SM00862">
    <property type="entry name" value="Trans_reg_C"/>
    <property type="match status" value="1"/>
</dbReference>
<dbReference type="Pfam" id="PF00931">
    <property type="entry name" value="NB-ARC"/>
    <property type="match status" value="1"/>
</dbReference>
<feature type="DNA-binding region" description="OmpR/PhoB-type" evidence="6">
    <location>
        <begin position="3"/>
        <end position="100"/>
    </location>
</feature>
<gene>
    <name evidence="8" type="primary">afsR_2</name>
    <name evidence="8" type="ORF">Asera_56550</name>
</gene>
<dbReference type="CDD" id="cd15831">
    <property type="entry name" value="BTAD"/>
    <property type="match status" value="1"/>
</dbReference>
<dbReference type="Gene3D" id="1.25.40.10">
    <property type="entry name" value="Tetratricopeptide repeat domain"/>
    <property type="match status" value="3"/>
</dbReference>
<dbReference type="PANTHER" id="PTHR35807:SF1">
    <property type="entry name" value="TRANSCRIPTIONAL REGULATOR REDD"/>
    <property type="match status" value="1"/>
</dbReference>
<evidence type="ECO:0000259" key="7">
    <source>
        <dbReference type="PROSITE" id="PS51755"/>
    </source>
</evidence>